<reference evidence="3 4" key="1">
    <citation type="submission" date="2024-04" db="EMBL/GenBank/DDBJ databases">
        <authorList>
            <person name="Rising A."/>
            <person name="Reimegard J."/>
            <person name="Sonavane S."/>
            <person name="Akerstrom W."/>
            <person name="Nylinder S."/>
            <person name="Hedman E."/>
            <person name="Kallberg Y."/>
        </authorList>
    </citation>
    <scope>NUCLEOTIDE SEQUENCE [LARGE SCALE GENOMIC DNA]</scope>
</reference>
<keyword evidence="2" id="KW-0812">Transmembrane</keyword>
<gene>
    <name evidence="3" type="ORF">LARSCL_LOCUS17434</name>
</gene>
<dbReference type="EMBL" id="CAXIEN010000298">
    <property type="protein sequence ID" value="CAL1292050.1"/>
    <property type="molecule type" value="Genomic_DNA"/>
</dbReference>
<feature type="region of interest" description="Disordered" evidence="1">
    <location>
        <begin position="46"/>
        <end position="66"/>
    </location>
</feature>
<organism evidence="3 4">
    <name type="scientific">Larinioides sclopetarius</name>
    <dbReference type="NCBI Taxonomy" id="280406"/>
    <lineage>
        <taxon>Eukaryota</taxon>
        <taxon>Metazoa</taxon>
        <taxon>Ecdysozoa</taxon>
        <taxon>Arthropoda</taxon>
        <taxon>Chelicerata</taxon>
        <taxon>Arachnida</taxon>
        <taxon>Araneae</taxon>
        <taxon>Araneomorphae</taxon>
        <taxon>Entelegynae</taxon>
        <taxon>Araneoidea</taxon>
        <taxon>Araneidae</taxon>
        <taxon>Larinioides</taxon>
    </lineage>
</organism>
<feature type="transmembrane region" description="Helical" evidence="2">
    <location>
        <begin position="213"/>
        <end position="233"/>
    </location>
</feature>
<evidence type="ECO:0000256" key="2">
    <source>
        <dbReference type="SAM" id="Phobius"/>
    </source>
</evidence>
<keyword evidence="2" id="KW-1133">Transmembrane helix</keyword>
<dbReference type="AlphaFoldDB" id="A0AAV2B8V4"/>
<protein>
    <submittedName>
        <fullName evidence="3">Uncharacterized protein</fullName>
    </submittedName>
</protein>
<feature type="transmembrane region" description="Helical" evidence="2">
    <location>
        <begin position="175"/>
        <end position="193"/>
    </location>
</feature>
<evidence type="ECO:0000313" key="4">
    <source>
        <dbReference type="Proteomes" id="UP001497382"/>
    </source>
</evidence>
<evidence type="ECO:0000256" key="1">
    <source>
        <dbReference type="SAM" id="MobiDB-lite"/>
    </source>
</evidence>
<name>A0AAV2B8V4_9ARAC</name>
<evidence type="ECO:0000313" key="3">
    <source>
        <dbReference type="EMBL" id="CAL1292050.1"/>
    </source>
</evidence>
<sequence length="289" mass="33242">MSHQKTIEESPRLFPETIQIHENDSLLTIELSDSEDTAAEGFAQLPCFSSGSESDDDTVSTPEAVDTNNRVIPVKLSRPRVEVADPIKIDLPGSTCGRSDSEASSSSTRDSSEVYSFLEEPEGFFARYYLRTLLLLMRLRDNGYLLPFELICLGLTITSCYMGACYWPMCPADVYIPRYVFFNGAIATFSVCVEIMDSLWKLFLRNANGVRRYFCAFGIGWIALITTLIEMIQFYTMSYSFQKSEENYCNETFYWFVFYKNIAFGVLMFLIALIYIRTFNFYYFVDEYV</sequence>
<dbReference type="Proteomes" id="UP001497382">
    <property type="component" value="Unassembled WGS sequence"/>
</dbReference>
<accession>A0AAV2B8V4</accession>
<comment type="caution">
    <text evidence="3">The sequence shown here is derived from an EMBL/GenBank/DDBJ whole genome shotgun (WGS) entry which is preliminary data.</text>
</comment>
<keyword evidence="4" id="KW-1185">Reference proteome</keyword>
<proteinExistence type="predicted"/>
<feature type="transmembrane region" description="Helical" evidence="2">
    <location>
        <begin position="253"/>
        <end position="276"/>
    </location>
</feature>
<feature type="transmembrane region" description="Helical" evidence="2">
    <location>
        <begin position="144"/>
        <end position="169"/>
    </location>
</feature>
<keyword evidence="2" id="KW-0472">Membrane</keyword>